<accession>A0ABY7DKP7</accession>
<organism evidence="1 2">
    <name type="scientific">Mya arenaria</name>
    <name type="common">Soft-shell clam</name>
    <dbReference type="NCBI Taxonomy" id="6604"/>
    <lineage>
        <taxon>Eukaryota</taxon>
        <taxon>Metazoa</taxon>
        <taxon>Spiralia</taxon>
        <taxon>Lophotrochozoa</taxon>
        <taxon>Mollusca</taxon>
        <taxon>Bivalvia</taxon>
        <taxon>Autobranchia</taxon>
        <taxon>Heteroconchia</taxon>
        <taxon>Euheterodonta</taxon>
        <taxon>Imparidentia</taxon>
        <taxon>Neoheterodontei</taxon>
        <taxon>Myida</taxon>
        <taxon>Myoidea</taxon>
        <taxon>Myidae</taxon>
        <taxon>Mya</taxon>
    </lineage>
</organism>
<protein>
    <submittedName>
        <fullName evidence="1">Uncharacterized protein</fullName>
    </submittedName>
</protein>
<sequence>KCNRLCEEGVALQSARVAELVISPDLAGSPILDGQTPSSVNQLPAKALTTNPALNIPAKAAGSNHTRTGFASSMSAATTNRTQDVQMQQLSKTFVVRRNKPIEQHCQGKEKALEGAIKEFCKNIAPMVIEQFNIKFPADIFDNKDVLKFLTKCVRLCWLMQSHYPPMFLDFSHKPGDPFNKDILTAYSARGPRIAFIVWLP</sequence>
<dbReference type="EMBL" id="CP111014">
    <property type="protein sequence ID" value="WAQ98264.1"/>
    <property type="molecule type" value="Genomic_DNA"/>
</dbReference>
<proteinExistence type="predicted"/>
<reference evidence="1" key="1">
    <citation type="submission" date="2022-11" db="EMBL/GenBank/DDBJ databases">
        <title>Centuries of genome instability and evolution in soft-shell clam transmissible cancer (bioRxiv).</title>
        <authorList>
            <person name="Hart S.F.M."/>
            <person name="Yonemitsu M.A."/>
            <person name="Giersch R.M."/>
            <person name="Beal B.F."/>
            <person name="Arriagada G."/>
            <person name="Davis B.W."/>
            <person name="Ostrander E.A."/>
            <person name="Goff S.P."/>
            <person name="Metzger M.J."/>
        </authorList>
    </citation>
    <scope>NUCLEOTIDE SEQUENCE</scope>
    <source>
        <strain evidence="1">MELC-2E11</strain>
        <tissue evidence="1">Siphon/mantle</tissue>
    </source>
</reference>
<evidence type="ECO:0000313" key="2">
    <source>
        <dbReference type="Proteomes" id="UP001164746"/>
    </source>
</evidence>
<feature type="non-terminal residue" evidence="1">
    <location>
        <position position="201"/>
    </location>
</feature>
<dbReference type="Proteomes" id="UP001164746">
    <property type="component" value="Chromosome 3"/>
</dbReference>
<name>A0ABY7DKP7_MYAAR</name>
<gene>
    <name evidence="1" type="ORF">MAR_022637</name>
</gene>
<evidence type="ECO:0000313" key="1">
    <source>
        <dbReference type="EMBL" id="WAQ98264.1"/>
    </source>
</evidence>
<keyword evidence="2" id="KW-1185">Reference proteome</keyword>
<feature type="non-terminal residue" evidence="1">
    <location>
        <position position="1"/>
    </location>
</feature>